<reference evidence="12 13" key="1">
    <citation type="journal article" date="2016" name="Nat. Commun.">
        <title>Thousands of microbial genomes shed light on interconnected biogeochemical processes in an aquifer system.</title>
        <authorList>
            <person name="Anantharaman K."/>
            <person name="Brown C.T."/>
            <person name="Hug L.A."/>
            <person name="Sharon I."/>
            <person name="Castelle C.J."/>
            <person name="Probst A.J."/>
            <person name="Thomas B.C."/>
            <person name="Singh A."/>
            <person name="Wilkins M.J."/>
            <person name="Karaoz U."/>
            <person name="Brodie E.L."/>
            <person name="Williams K.H."/>
            <person name="Hubbard S.S."/>
            <person name="Banfield J.F."/>
        </authorList>
    </citation>
    <scope>NUCLEOTIDE SEQUENCE [LARGE SCALE GENOMIC DNA]</scope>
</reference>
<keyword evidence="7 9" id="KW-0368">Histidine biosynthesis</keyword>
<dbReference type="GO" id="GO:0005737">
    <property type="term" value="C:cytoplasm"/>
    <property type="evidence" value="ECO:0007669"/>
    <property type="project" value="UniProtKB-SubCell"/>
</dbReference>
<dbReference type="InterPro" id="IPR006063">
    <property type="entry name" value="HisA_bact_arch"/>
</dbReference>
<dbReference type="HAMAP" id="MF_01014">
    <property type="entry name" value="HisA"/>
    <property type="match status" value="1"/>
</dbReference>
<comment type="similarity">
    <text evidence="4 9 10">Belongs to the HisA/HisF family.</text>
</comment>
<dbReference type="SUPFAM" id="SSF51366">
    <property type="entry name" value="Ribulose-phoshate binding barrel"/>
    <property type="match status" value="1"/>
</dbReference>
<dbReference type="EMBL" id="MGDI01000037">
    <property type="protein sequence ID" value="OGL51841.1"/>
    <property type="molecule type" value="Genomic_DNA"/>
</dbReference>
<gene>
    <name evidence="9" type="primary">hisA</name>
    <name evidence="12" type="ORF">A3G31_12725</name>
</gene>
<dbReference type="InterPro" id="IPR006062">
    <property type="entry name" value="His_biosynth"/>
</dbReference>
<evidence type="ECO:0000256" key="5">
    <source>
        <dbReference type="ARBA" id="ARBA00022490"/>
    </source>
</evidence>
<keyword evidence="6 9" id="KW-0028">Amino-acid biosynthesis</keyword>
<evidence type="ECO:0000256" key="10">
    <source>
        <dbReference type="RuleBase" id="RU003657"/>
    </source>
</evidence>
<evidence type="ECO:0000313" key="13">
    <source>
        <dbReference type="Proteomes" id="UP000178082"/>
    </source>
</evidence>
<name>A0A1F7SDP2_9BACT</name>
<protein>
    <recommendedName>
        <fullName evidence="9 11">1-(5-phosphoribosyl)-5-[(5-phosphoribosylamino)methylideneamino] imidazole-4-carboxamide isomerase</fullName>
        <ecNumber evidence="9 11">5.3.1.16</ecNumber>
    </recommendedName>
    <alternativeName>
        <fullName evidence="9">Phosphoribosylformimino-5-aminoimidazole carboxamide ribotide isomerase</fullName>
    </alternativeName>
</protein>
<evidence type="ECO:0000256" key="4">
    <source>
        <dbReference type="ARBA" id="ARBA00009667"/>
    </source>
</evidence>
<dbReference type="STRING" id="1817883.A3G31_12725"/>
<dbReference type="FunFam" id="3.20.20.70:FF:000009">
    <property type="entry name" value="1-(5-phosphoribosyl)-5-[(5-phosphoribosylamino)methylideneamino] imidazole-4-carboxamide isomerase"/>
    <property type="match status" value="1"/>
</dbReference>
<feature type="active site" description="Proton acceptor" evidence="9">
    <location>
        <position position="8"/>
    </location>
</feature>
<evidence type="ECO:0000256" key="6">
    <source>
        <dbReference type="ARBA" id="ARBA00022605"/>
    </source>
</evidence>
<proteinExistence type="inferred from homology"/>
<comment type="subcellular location">
    <subcellularLocation>
        <location evidence="2 9 11">Cytoplasm</location>
    </subcellularLocation>
</comment>
<comment type="caution">
    <text evidence="12">The sequence shown here is derived from an EMBL/GenBank/DDBJ whole genome shotgun (WGS) entry which is preliminary data.</text>
</comment>
<evidence type="ECO:0000256" key="8">
    <source>
        <dbReference type="ARBA" id="ARBA00023235"/>
    </source>
</evidence>
<dbReference type="NCBIfam" id="TIGR00007">
    <property type="entry name" value="1-(5-phosphoribosyl)-5-[(5-phosphoribosylamino)methylideneamino]imidazole-4-carboxamide isomerase"/>
    <property type="match status" value="1"/>
</dbReference>
<dbReference type="Proteomes" id="UP000178082">
    <property type="component" value="Unassembled WGS sequence"/>
</dbReference>
<dbReference type="PANTHER" id="PTHR43090:SF2">
    <property type="entry name" value="1-(5-PHOSPHORIBOSYL)-5-[(5-PHOSPHORIBOSYLAMINO)METHYLIDENEAMINO] IMIDAZOLE-4-CARBOXAMIDE ISOMERASE"/>
    <property type="match status" value="1"/>
</dbReference>
<dbReference type="UniPathway" id="UPA00031">
    <property type="reaction ID" value="UER00009"/>
</dbReference>
<dbReference type="PANTHER" id="PTHR43090">
    <property type="entry name" value="1-(5-PHOSPHORIBOSYL)-5-[(5-PHOSPHORIBOSYLAMINO)METHYLIDENEAMINO] IMIDAZOLE-4-CARBOXAMIDE ISOMERASE"/>
    <property type="match status" value="1"/>
</dbReference>
<sequence>MLIIPAIDLKGGRCVRLIQGNMDEETVFSDSPIKVAKKWEGLGAKIIHVVDLDGAVSGEPRNRELVAEIAKSVSIPVQIGGGIRDFKTAQAYFRDGIARVILGTVAYDNTNLVSELCKSYPGKIIVGIDARNGMVAIKGWVEVTEKRAIELAKKYESLGVSGIIYTDISKDGMMTGPNIEAIKEFASSVNIPVTASGGVSNLDDLRKIAKIAHYGIEGVIVGKALYTGAIDLMEAIREVNS</sequence>
<organism evidence="12 13">
    <name type="scientific">Candidatus Schekmanbacteria bacterium RIFCSPLOWO2_12_FULL_38_15</name>
    <dbReference type="NCBI Taxonomy" id="1817883"/>
    <lineage>
        <taxon>Bacteria</taxon>
        <taxon>Candidatus Schekmaniibacteriota</taxon>
    </lineage>
</organism>
<evidence type="ECO:0000256" key="1">
    <source>
        <dbReference type="ARBA" id="ARBA00000901"/>
    </source>
</evidence>
<accession>A0A1F7SDP2</accession>
<dbReference type="EC" id="5.3.1.16" evidence="9 11"/>
<dbReference type="GO" id="GO:0000162">
    <property type="term" value="P:L-tryptophan biosynthetic process"/>
    <property type="evidence" value="ECO:0007669"/>
    <property type="project" value="TreeGrafter"/>
</dbReference>
<dbReference type="NCBIfam" id="NF010112">
    <property type="entry name" value="PRK13585.1"/>
    <property type="match status" value="1"/>
</dbReference>
<evidence type="ECO:0000256" key="3">
    <source>
        <dbReference type="ARBA" id="ARBA00005133"/>
    </source>
</evidence>
<dbReference type="GO" id="GO:0000105">
    <property type="term" value="P:L-histidine biosynthetic process"/>
    <property type="evidence" value="ECO:0007669"/>
    <property type="project" value="UniProtKB-UniRule"/>
</dbReference>
<dbReference type="CDD" id="cd04732">
    <property type="entry name" value="HisA"/>
    <property type="match status" value="1"/>
</dbReference>
<evidence type="ECO:0000256" key="11">
    <source>
        <dbReference type="RuleBase" id="RU003658"/>
    </source>
</evidence>
<comment type="pathway">
    <text evidence="3 9 11">Amino-acid biosynthesis; L-histidine biosynthesis; L-histidine from 5-phospho-alpha-D-ribose 1-diphosphate: step 4/9.</text>
</comment>
<comment type="catalytic activity">
    <reaction evidence="1 9 11">
        <text>1-(5-phospho-beta-D-ribosyl)-5-[(5-phospho-beta-D-ribosylamino)methylideneamino]imidazole-4-carboxamide = 5-[(5-phospho-1-deoxy-D-ribulos-1-ylimino)methylamino]-1-(5-phospho-beta-D-ribosyl)imidazole-4-carboxamide</text>
        <dbReference type="Rhea" id="RHEA:15469"/>
        <dbReference type="ChEBI" id="CHEBI:58435"/>
        <dbReference type="ChEBI" id="CHEBI:58525"/>
        <dbReference type="EC" id="5.3.1.16"/>
    </reaction>
</comment>
<dbReference type="GO" id="GO:0003949">
    <property type="term" value="F:1-(5-phosphoribosyl)-5-[(5-phosphoribosylamino)methylideneamino]imidazole-4-carboxamide isomerase activity"/>
    <property type="evidence" value="ECO:0007669"/>
    <property type="project" value="UniProtKB-UniRule"/>
</dbReference>
<dbReference type="InterPro" id="IPR011060">
    <property type="entry name" value="RibuloseP-bd_barrel"/>
</dbReference>
<evidence type="ECO:0000256" key="7">
    <source>
        <dbReference type="ARBA" id="ARBA00023102"/>
    </source>
</evidence>
<dbReference type="InterPro" id="IPR023016">
    <property type="entry name" value="HisA/PriA"/>
</dbReference>
<dbReference type="Gene3D" id="3.20.20.70">
    <property type="entry name" value="Aldolase class I"/>
    <property type="match status" value="1"/>
</dbReference>
<dbReference type="AlphaFoldDB" id="A0A1F7SDP2"/>
<keyword evidence="5 9" id="KW-0963">Cytoplasm</keyword>
<evidence type="ECO:0000313" key="12">
    <source>
        <dbReference type="EMBL" id="OGL51841.1"/>
    </source>
</evidence>
<keyword evidence="8 9" id="KW-0413">Isomerase</keyword>
<dbReference type="InterPro" id="IPR013785">
    <property type="entry name" value="Aldolase_TIM"/>
</dbReference>
<feature type="active site" description="Proton donor" evidence="9">
    <location>
        <position position="129"/>
    </location>
</feature>
<evidence type="ECO:0000256" key="2">
    <source>
        <dbReference type="ARBA" id="ARBA00004496"/>
    </source>
</evidence>
<dbReference type="Pfam" id="PF00977">
    <property type="entry name" value="His_biosynth"/>
    <property type="match status" value="1"/>
</dbReference>
<evidence type="ECO:0000256" key="9">
    <source>
        <dbReference type="HAMAP-Rule" id="MF_01014"/>
    </source>
</evidence>
<dbReference type="InterPro" id="IPR044524">
    <property type="entry name" value="Isoase_HisA-like"/>
</dbReference>